<evidence type="ECO:0000313" key="3">
    <source>
        <dbReference type="EMBL" id="MBT8798405.1"/>
    </source>
</evidence>
<dbReference type="Proteomes" id="UP000740605">
    <property type="component" value="Unassembled WGS sequence"/>
</dbReference>
<proteinExistence type="predicted"/>
<comment type="caution">
    <text evidence="3">The sequence shown here is derived from an EMBL/GenBank/DDBJ whole genome shotgun (WGS) entry which is preliminary data.</text>
</comment>
<feature type="region of interest" description="Disordered" evidence="2">
    <location>
        <begin position="1"/>
        <end position="31"/>
    </location>
</feature>
<feature type="region of interest" description="Disordered" evidence="2">
    <location>
        <begin position="318"/>
        <end position="350"/>
    </location>
</feature>
<keyword evidence="4" id="KW-1185">Reference proteome</keyword>
<dbReference type="EMBL" id="JAFLHG010000008">
    <property type="protein sequence ID" value="MBT8798405.1"/>
    <property type="molecule type" value="Genomic_DNA"/>
</dbReference>
<evidence type="ECO:0000313" key="4">
    <source>
        <dbReference type="Proteomes" id="UP000740605"/>
    </source>
</evidence>
<evidence type="ECO:0008006" key="5">
    <source>
        <dbReference type="Google" id="ProtNLM"/>
    </source>
</evidence>
<evidence type="ECO:0000256" key="1">
    <source>
        <dbReference type="SAM" id="Coils"/>
    </source>
</evidence>
<protein>
    <recommendedName>
        <fullName evidence="5">MobA/MobL protein domain-containing protein</fullName>
    </recommendedName>
</protein>
<feature type="compositionally biased region" description="Pro residues" evidence="2">
    <location>
        <begin position="336"/>
        <end position="350"/>
    </location>
</feature>
<organism evidence="3 4">
    <name type="scientific">Microbacterium flavum</name>
    <dbReference type="NCBI Taxonomy" id="415216"/>
    <lineage>
        <taxon>Bacteria</taxon>
        <taxon>Bacillati</taxon>
        <taxon>Actinomycetota</taxon>
        <taxon>Actinomycetes</taxon>
        <taxon>Micrococcales</taxon>
        <taxon>Microbacteriaceae</taxon>
        <taxon>Microbacterium</taxon>
    </lineage>
</organism>
<feature type="coiled-coil region" evidence="1">
    <location>
        <begin position="57"/>
        <end position="98"/>
    </location>
</feature>
<name>A0ABS5XV41_9MICO</name>
<reference evidence="3 4" key="1">
    <citation type="submission" date="2021-03" db="EMBL/GenBank/DDBJ databases">
        <title>Microbacterium pauli sp. nov., isolated from microfiltered milk.</title>
        <authorList>
            <person name="Bellassi P."/>
            <person name="Fontana A."/>
            <person name="Callegari M.L."/>
            <person name="Lorenzo M."/>
            <person name="Cappa F."/>
        </authorList>
    </citation>
    <scope>NUCLEOTIDE SEQUENCE [LARGE SCALE GENOMIC DNA]</scope>
    <source>
        <strain evidence="3 4">DSM 18909</strain>
    </source>
</reference>
<dbReference type="RefSeq" id="WP_215487638.1">
    <property type="nucleotide sequence ID" value="NZ_BAAAPJ010000006.1"/>
</dbReference>
<gene>
    <name evidence="3" type="ORF">J0P97_10015</name>
</gene>
<sequence>MDEPQSRGKQGDGAGRESLRADRKRWRDANPEKVRAARLRWNAANPEKVREIRQRWVETHREEINTAQRERELRKRDAVLGDRRAEQLREERKEAKRQYARAWYAANKPLHQEIQRRYRERQRAENPEEFRARLRAANQRWRDSHREQIRQHQRDEDRDAPAVKRENAARYYAAHADEVKQRKREKYWADHEKSLEDQRQYRAREKWRRANGLPPQRLHRVTGTERKTNLAAADAFFTRARTGDEITRLRGELGTPRYLIEQFERANARDRAAAHYAESLTRVGGRLDQQVRPTRAERNAMARADDEARMDAVAAAINDRLRTQPKVAPRQTPVTAPAPPMPSPRPGLSR</sequence>
<accession>A0ABS5XV41</accession>
<keyword evidence="1" id="KW-0175">Coiled coil</keyword>
<feature type="region of interest" description="Disordered" evidence="2">
    <location>
        <begin position="141"/>
        <end position="161"/>
    </location>
</feature>
<evidence type="ECO:0000256" key="2">
    <source>
        <dbReference type="SAM" id="MobiDB-lite"/>
    </source>
</evidence>